<keyword evidence="3 6" id="KW-0256">Endoplasmic reticulum</keyword>
<reference evidence="8" key="1">
    <citation type="journal article" date="2018" name="DNA Res.">
        <title>Multiple hybrid de novo genome assembly of finger millet, an orphan allotetraploid crop.</title>
        <authorList>
            <person name="Hatakeyama M."/>
            <person name="Aluri S."/>
            <person name="Balachadran M.T."/>
            <person name="Sivarajan S.R."/>
            <person name="Patrignani A."/>
            <person name="Gruter S."/>
            <person name="Poveda L."/>
            <person name="Shimizu-Inatsugi R."/>
            <person name="Baeten J."/>
            <person name="Francoijs K.J."/>
            <person name="Nataraja K.N."/>
            <person name="Reddy Y.A.N."/>
            <person name="Phadnis S."/>
            <person name="Ravikumar R.L."/>
            <person name="Schlapbach R."/>
            <person name="Sreeman S.M."/>
            <person name="Shimizu K.K."/>
        </authorList>
    </citation>
    <scope>NUCLEOTIDE SEQUENCE</scope>
</reference>
<dbReference type="GO" id="GO:0005789">
    <property type="term" value="C:endoplasmic reticulum membrane"/>
    <property type="evidence" value="ECO:0007669"/>
    <property type="project" value="UniProtKB-SubCell"/>
</dbReference>
<name>A0AAV5C468_ELECO</name>
<keyword evidence="9" id="KW-1185">Reference proteome</keyword>
<dbReference type="AlphaFoldDB" id="A0AAV5C468"/>
<gene>
    <name evidence="8" type="primary">ga09025</name>
    <name evidence="8" type="ORF">PR202_ga09025</name>
</gene>
<keyword evidence="5 6" id="KW-0472">Membrane</keyword>
<keyword evidence="4 6" id="KW-1133">Transmembrane helix</keyword>
<evidence type="ECO:0000256" key="2">
    <source>
        <dbReference type="ARBA" id="ARBA00022692"/>
    </source>
</evidence>
<dbReference type="Proteomes" id="UP001054889">
    <property type="component" value="Unassembled WGS sequence"/>
</dbReference>
<evidence type="ECO:0000259" key="7">
    <source>
        <dbReference type="PROSITE" id="PS50845"/>
    </source>
</evidence>
<feature type="domain" description="Reticulon" evidence="7">
    <location>
        <begin position="24"/>
        <end position="186"/>
    </location>
</feature>
<evidence type="ECO:0000313" key="9">
    <source>
        <dbReference type="Proteomes" id="UP001054889"/>
    </source>
</evidence>
<evidence type="ECO:0000256" key="1">
    <source>
        <dbReference type="ARBA" id="ARBA00004477"/>
    </source>
</evidence>
<feature type="transmembrane region" description="Helical" evidence="6">
    <location>
        <begin position="35"/>
        <end position="51"/>
    </location>
</feature>
<reference evidence="8" key="2">
    <citation type="submission" date="2021-12" db="EMBL/GenBank/DDBJ databases">
        <title>Resequencing data analysis of finger millet.</title>
        <authorList>
            <person name="Hatakeyama M."/>
            <person name="Aluri S."/>
            <person name="Balachadran M.T."/>
            <person name="Sivarajan S.R."/>
            <person name="Poveda L."/>
            <person name="Shimizu-Inatsugi R."/>
            <person name="Schlapbach R."/>
            <person name="Sreeman S.M."/>
            <person name="Shimizu K.K."/>
        </authorList>
    </citation>
    <scope>NUCLEOTIDE SEQUENCE</scope>
</reference>
<evidence type="ECO:0000256" key="6">
    <source>
        <dbReference type="RuleBase" id="RU363132"/>
    </source>
</evidence>
<dbReference type="Pfam" id="PF02453">
    <property type="entry name" value="Reticulon"/>
    <property type="match status" value="1"/>
</dbReference>
<evidence type="ECO:0000256" key="4">
    <source>
        <dbReference type="ARBA" id="ARBA00022989"/>
    </source>
</evidence>
<comment type="caution">
    <text evidence="8">The sequence shown here is derived from an EMBL/GenBank/DDBJ whole genome shotgun (WGS) entry which is preliminary data.</text>
</comment>
<dbReference type="InterPro" id="IPR003388">
    <property type="entry name" value="Reticulon"/>
</dbReference>
<keyword evidence="2 6" id="KW-0812">Transmembrane</keyword>
<dbReference type="InterPro" id="IPR045064">
    <property type="entry name" value="Reticulon-like"/>
</dbReference>
<accession>A0AAV5C468</accession>
<comment type="subcellular location">
    <subcellularLocation>
        <location evidence="1 6">Endoplasmic reticulum membrane</location>
        <topology evidence="1 6">Multi-pass membrane protein</topology>
    </subcellularLocation>
</comment>
<dbReference type="GO" id="GO:0009617">
    <property type="term" value="P:response to bacterium"/>
    <property type="evidence" value="ECO:0007669"/>
    <property type="project" value="InterPro"/>
</dbReference>
<evidence type="ECO:0000313" key="8">
    <source>
        <dbReference type="EMBL" id="GJM92547.1"/>
    </source>
</evidence>
<dbReference type="PANTHER" id="PTHR10994:SF65">
    <property type="entry name" value="RETICULON-LIKE PROTEIN B12"/>
    <property type="match status" value="1"/>
</dbReference>
<sequence>MDYRSRRLFGDQRSLHDLLGGGTVADVMLWRRKEVAVGLLAAVVASWTLFYCVPGYTLLSFVSQMLMILLTVLFVWAKAAQLLNRAPPPVPLMKISEESMSKAAEIVGNFMNKMLQDFENIALGKDSSLFYKVALVLLLTSLVGRLTDLVNLVYTSLVIALTMPALLEKTEGHIARFLNKASIYIQACERACKEYKYYMKNMIAEKKKLY</sequence>
<evidence type="ECO:0000256" key="3">
    <source>
        <dbReference type="ARBA" id="ARBA00022824"/>
    </source>
</evidence>
<dbReference type="PROSITE" id="PS50845">
    <property type="entry name" value="RETICULON"/>
    <property type="match status" value="1"/>
</dbReference>
<proteinExistence type="predicted"/>
<evidence type="ECO:0000256" key="5">
    <source>
        <dbReference type="ARBA" id="ARBA00023136"/>
    </source>
</evidence>
<dbReference type="EMBL" id="BQKI01000004">
    <property type="protein sequence ID" value="GJM92547.1"/>
    <property type="molecule type" value="Genomic_DNA"/>
</dbReference>
<feature type="transmembrane region" description="Helical" evidence="6">
    <location>
        <begin position="57"/>
        <end position="77"/>
    </location>
</feature>
<protein>
    <recommendedName>
        <fullName evidence="6">Reticulon-like protein</fullName>
    </recommendedName>
</protein>
<dbReference type="PANTHER" id="PTHR10994">
    <property type="entry name" value="RETICULON"/>
    <property type="match status" value="1"/>
</dbReference>
<organism evidence="8 9">
    <name type="scientific">Eleusine coracana subsp. coracana</name>
    <dbReference type="NCBI Taxonomy" id="191504"/>
    <lineage>
        <taxon>Eukaryota</taxon>
        <taxon>Viridiplantae</taxon>
        <taxon>Streptophyta</taxon>
        <taxon>Embryophyta</taxon>
        <taxon>Tracheophyta</taxon>
        <taxon>Spermatophyta</taxon>
        <taxon>Magnoliopsida</taxon>
        <taxon>Liliopsida</taxon>
        <taxon>Poales</taxon>
        <taxon>Poaceae</taxon>
        <taxon>PACMAD clade</taxon>
        <taxon>Chloridoideae</taxon>
        <taxon>Cynodonteae</taxon>
        <taxon>Eleusininae</taxon>
        <taxon>Eleusine</taxon>
    </lineage>
</organism>